<comment type="similarity">
    <text evidence="1">Belongs to the dymeclin family.</text>
</comment>
<dbReference type="EMBL" id="GDKW01000720">
    <property type="protein sequence ID" value="JAI55875.1"/>
    <property type="molecule type" value="mRNA"/>
</dbReference>
<dbReference type="GO" id="GO:0005794">
    <property type="term" value="C:Golgi apparatus"/>
    <property type="evidence" value="ECO:0007669"/>
    <property type="project" value="TreeGrafter"/>
</dbReference>
<accession>A0A0P4VV11</accession>
<protein>
    <recommendedName>
        <fullName evidence="2">Dymeclin</fullName>
    </recommendedName>
</protein>
<evidence type="ECO:0000256" key="4">
    <source>
        <dbReference type="ARBA" id="ARBA00023288"/>
    </source>
</evidence>
<sequence>MGGAQSRVENMGSNKLLQRLASPEHISVDDVFWNRLLLFERRPFTLNEDEILYEKCKNLCTMFAANNLKSGNFGSIIRVFLSKSAEVLVAAELDDGTCSLFTHNALLVIRHFLRQLIHKYPESEIIRQLEAQGSSSTKRPDAEPMLAQLIDSLIDIIVHVPVRDATYYLHMETTRTLLTLLSLSQFTVESSSALEVYRLIYQNRQAESFLLTLVSRLISQHKQPEESAGSIILHIADFFGLITPPTDPDHSPLARSSVLLITVLINHCLDGNNVFRNSLSNISDGMNNLFKSICCALDKEETTLVLYYLLHRNTHFRSFVLSRSDIPSLVLPMLRTIYRGSDNNCHHMYMSLIILLILTEDNVFNKKIHTTIIKNIQWYTDRNLTEISLGGLIILVTTRTVQYNLLKMRDEYLHTNCLAALANMSSQFTELHSYVCQRLIGLFEVLAKTYNRANQELVAIERALRIILEVLNSCLSNQLVHNTNLVYTLLYKKDIFETFRNNPAFQDIIHNLDQVMQYFTSKLDLEGESCNDVDKVSAVIVKAAQQWPTHRLQKFPELKFKYVEEEKPEEFFIPYVWSLVTQYSNVYWQTSLFRQH</sequence>
<dbReference type="PANTHER" id="PTHR12895:SF9">
    <property type="entry name" value="DYMECLIN"/>
    <property type="match status" value="1"/>
</dbReference>
<evidence type="ECO:0000256" key="2">
    <source>
        <dbReference type="ARBA" id="ARBA00015736"/>
    </source>
</evidence>
<dbReference type="GO" id="GO:0007030">
    <property type="term" value="P:Golgi organization"/>
    <property type="evidence" value="ECO:0007669"/>
    <property type="project" value="TreeGrafter"/>
</dbReference>
<evidence type="ECO:0000256" key="1">
    <source>
        <dbReference type="ARBA" id="ARBA00010603"/>
    </source>
</evidence>
<organism evidence="5">
    <name type="scientific">Rhodnius neglectus</name>
    <dbReference type="NCBI Taxonomy" id="72488"/>
    <lineage>
        <taxon>Eukaryota</taxon>
        <taxon>Metazoa</taxon>
        <taxon>Ecdysozoa</taxon>
        <taxon>Arthropoda</taxon>
        <taxon>Hexapoda</taxon>
        <taxon>Insecta</taxon>
        <taxon>Pterygota</taxon>
        <taxon>Neoptera</taxon>
        <taxon>Paraneoptera</taxon>
        <taxon>Hemiptera</taxon>
        <taxon>Heteroptera</taxon>
        <taxon>Panheteroptera</taxon>
        <taxon>Cimicomorpha</taxon>
        <taxon>Reduviidae</taxon>
        <taxon>Triatominae</taxon>
        <taxon>Rhodnius</taxon>
    </lineage>
</organism>
<evidence type="ECO:0000313" key="5">
    <source>
        <dbReference type="EMBL" id="JAI55875.1"/>
    </source>
</evidence>
<reference evidence="5" key="1">
    <citation type="journal article" date="2016" name="PLoS Negl. Trop. Dis.">
        <title>A Deep Insight into the Sialome of Rhodnius neglectus, a Vector of Chagas Disease.</title>
        <authorList>
            <person name="Santiago P.B."/>
            <person name="Assumpcao T.C."/>
            <person name="Araujo C.N."/>
            <person name="Bastos I.M."/>
            <person name="Neves D."/>
            <person name="Silva I.G."/>
            <person name="Charneau S."/>
            <person name="Queiroz R.M."/>
            <person name="Raiol T."/>
            <person name="Oliveira J.V."/>
            <person name="Sousa M.V."/>
            <person name="Calvo E."/>
            <person name="Ribeiro J.M."/>
            <person name="Santana J.M."/>
        </authorList>
    </citation>
    <scope>NUCLEOTIDE SEQUENCE</scope>
    <source>
        <tissue evidence="5">Salivary glands</tissue>
    </source>
</reference>
<dbReference type="InterPro" id="IPR019142">
    <property type="entry name" value="Dymeclin"/>
</dbReference>
<proteinExistence type="evidence at transcript level"/>
<dbReference type="PANTHER" id="PTHR12895">
    <property type="entry name" value="DYMECLIN"/>
    <property type="match status" value="1"/>
</dbReference>
<keyword evidence="3" id="KW-0519">Myristate</keyword>
<keyword evidence="4" id="KW-0449">Lipoprotein</keyword>
<evidence type="ECO:0000256" key="3">
    <source>
        <dbReference type="ARBA" id="ARBA00022707"/>
    </source>
</evidence>
<dbReference type="Pfam" id="PF09742">
    <property type="entry name" value="Dymeclin"/>
    <property type="match status" value="1"/>
</dbReference>
<dbReference type="AlphaFoldDB" id="A0A0P4VV11"/>
<name>A0A0P4VV11_9HEMI</name>